<dbReference type="InterPro" id="IPR013128">
    <property type="entry name" value="Peptidase_C1A"/>
</dbReference>
<dbReference type="InterPro" id="IPR000668">
    <property type="entry name" value="Peptidase_C1A_C"/>
</dbReference>
<dbReference type="InterPro" id="IPR013201">
    <property type="entry name" value="Prot_inhib_I29"/>
</dbReference>
<protein>
    <submittedName>
        <fullName evidence="9">Senescence-associated gene 12 protein</fullName>
    </submittedName>
</protein>
<dbReference type="SUPFAM" id="SSF54001">
    <property type="entry name" value="Cysteine proteinases"/>
    <property type="match status" value="1"/>
</dbReference>
<dbReference type="InterPro" id="IPR039417">
    <property type="entry name" value="Peptidase_C1A_papain-like"/>
</dbReference>
<evidence type="ECO:0000256" key="1">
    <source>
        <dbReference type="ARBA" id="ARBA00008455"/>
    </source>
</evidence>
<dbReference type="PANTHER" id="PTHR12411">
    <property type="entry name" value="CYSTEINE PROTEASE FAMILY C1-RELATED"/>
    <property type="match status" value="1"/>
</dbReference>
<evidence type="ECO:0000256" key="3">
    <source>
        <dbReference type="ARBA" id="ARBA00022729"/>
    </source>
</evidence>
<gene>
    <name evidence="9" type="ORF">C2S53_014846</name>
</gene>
<feature type="domain" description="Cathepsin propeptide inhibitor" evidence="8">
    <location>
        <begin position="40"/>
        <end position="97"/>
    </location>
</feature>
<keyword evidence="6" id="KW-1015">Disulfide bond</keyword>
<dbReference type="CDD" id="cd02248">
    <property type="entry name" value="Peptidase_C1A"/>
    <property type="match status" value="1"/>
</dbReference>
<dbReference type="InterPro" id="IPR038765">
    <property type="entry name" value="Papain-like_cys_pep_sf"/>
</dbReference>
<evidence type="ECO:0000256" key="5">
    <source>
        <dbReference type="ARBA" id="ARBA00022807"/>
    </source>
</evidence>
<dbReference type="GO" id="GO:0008234">
    <property type="term" value="F:cysteine-type peptidase activity"/>
    <property type="evidence" value="ECO:0007669"/>
    <property type="project" value="UniProtKB-KW"/>
</dbReference>
<keyword evidence="3" id="KW-0732">Signal</keyword>
<dbReference type="InterPro" id="IPR025661">
    <property type="entry name" value="Pept_asp_AS"/>
</dbReference>
<dbReference type="PRINTS" id="PR00705">
    <property type="entry name" value="PAPAIN"/>
</dbReference>
<keyword evidence="4" id="KW-0378">Hydrolase</keyword>
<dbReference type="PROSITE" id="PS00640">
    <property type="entry name" value="THIOL_PROTEASE_ASN"/>
    <property type="match status" value="1"/>
</dbReference>
<dbReference type="AlphaFoldDB" id="A0AAD4P800"/>
<dbReference type="Gene3D" id="3.90.70.10">
    <property type="entry name" value="Cysteine proteinases"/>
    <property type="match status" value="1"/>
</dbReference>
<feature type="domain" description="Peptidase C1A papain C-terminal" evidence="7">
    <location>
        <begin position="124"/>
        <end position="341"/>
    </location>
</feature>
<dbReference type="SMART" id="SM00645">
    <property type="entry name" value="Pept_C1"/>
    <property type="match status" value="1"/>
</dbReference>
<dbReference type="FunFam" id="3.90.70.10:FF:000023">
    <property type="entry name" value="Senescence-specific cysteine protease SAG39"/>
    <property type="match status" value="1"/>
</dbReference>
<evidence type="ECO:0000256" key="4">
    <source>
        <dbReference type="ARBA" id="ARBA00022801"/>
    </source>
</evidence>
<dbReference type="GO" id="GO:0006508">
    <property type="term" value="P:proteolysis"/>
    <property type="evidence" value="ECO:0007669"/>
    <property type="project" value="UniProtKB-KW"/>
</dbReference>
<dbReference type="InterPro" id="IPR025660">
    <property type="entry name" value="Pept_his_AS"/>
</dbReference>
<dbReference type="Proteomes" id="UP001190926">
    <property type="component" value="Unassembled WGS sequence"/>
</dbReference>
<comment type="similarity">
    <text evidence="1">Belongs to the peptidase C1 family.</text>
</comment>
<proteinExistence type="inferred from homology"/>
<dbReference type="EMBL" id="SDAM02000113">
    <property type="protein sequence ID" value="KAH6829152.1"/>
    <property type="molecule type" value="Genomic_DNA"/>
</dbReference>
<evidence type="ECO:0000259" key="8">
    <source>
        <dbReference type="SMART" id="SM00848"/>
    </source>
</evidence>
<sequence>MAFTRLLFNKHIITAFLLVQIWTSLVAGRTLPLVSMLERHEQWMTQHRRSYKDAAEKAQRLKIFKQNVQFIDSFNAAQNRSYKLAVNNFADLTNEEFLSTRTGFKMGYSRHNSSSFRYAHVAKIPSSIDWRTKGAVTDVKDQGRCSCCWAFSAVAAIEGINQVSRGNLVSLSAQELVDCDTSESRGCHGGFFDSAFEFIIRNKGLSTEADYPYEGVDGWCNAERDYSSRFGDIRGYENVPANSESALMKAVANQPVSVAIDASGYEFKYYTSGVFTGHCGTDLNHAVTVVGYGKTGDGIKYWVVKNSWGTNWGESGYVRLQRDSGTMGGLCGIAMHASYPIA</sequence>
<dbReference type="Pfam" id="PF08246">
    <property type="entry name" value="Inhibitor_I29"/>
    <property type="match status" value="1"/>
</dbReference>
<name>A0AAD4P800_PERFH</name>
<comment type="caution">
    <text evidence="9">The sequence shown here is derived from an EMBL/GenBank/DDBJ whole genome shotgun (WGS) entry which is preliminary data.</text>
</comment>
<keyword evidence="5" id="KW-0788">Thiol protease</keyword>
<dbReference type="SMART" id="SM00848">
    <property type="entry name" value="Inhibitor_I29"/>
    <property type="match status" value="1"/>
</dbReference>
<dbReference type="PROSITE" id="PS00639">
    <property type="entry name" value="THIOL_PROTEASE_HIS"/>
    <property type="match status" value="1"/>
</dbReference>
<evidence type="ECO:0000256" key="2">
    <source>
        <dbReference type="ARBA" id="ARBA00022670"/>
    </source>
</evidence>
<evidence type="ECO:0000313" key="10">
    <source>
        <dbReference type="Proteomes" id="UP001190926"/>
    </source>
</evidence>
<evidence type="ECO:0000313" key="9">
    <source>
        <dbReference type="EMBL" id="KAH6829152.1"/>
    </source>
</evidence>
<organism evidence="9 10">
    <name type="scientific">Perilla frutescens var. hirtella</name>
    <name type="common">Perilla citriodora</name>
    <name type="synonym">Perilla setoyensis</name>
    <dbReference type="NCBI Taxonomy" id="608512"/>
    <lineage>
        <taxon>Eukaryota</taxon>
        <taxon>Viridiplantae</taxon>
        <taxon>Streptophyta</taxon>
        <taxon>Embryophyta</taxon>
        <taxon>Tracheophyta</taxon>
        <taxon>Spermatophyta</taxon>
        <taxon>Magnoliopsida</taxon>
        <taxon>eudicotyledons</taxon>
        <taxon>Gunneridae</taxon>
        <taxon>Pentapetalae</taxon>
        <taxon>asterids</taxon>
        <taxon>lamiids</taxon>
        <taxon>Lamiales</taxon>
        <taxon>Lamiaceae</taxon>
        <taxon>Nepetoideae</taxon>
        <taxon>Elsholtzieae</taxon>
        <taxon>Perilla</taxon>
    </lineage>
</organism>
<evidence type="ECO:0000256" key="6">
    <source>
        <dbReference type="ARBA" id="ARBA00023157"/>
    </source>
</evidence>
<evidence type="ECO:0000259" key="7">
    <source>
        <dbReference type="SMART" id="SM00645"/>
    </source>
</evidence>
<reference evidence="9 10" key="1">
    <citation type="journal article" date="2021" name="Nat. Commun.">
        <title>Incipient diploidization of the medicinal plant Perilla within 10,000 years.</title>
        <authorList>
            <person name="Zhang Y."/>
            <person name="Shen Q."/>
            <person name="Leng L."/>
            <person name="Zhang D."/>
            <person name="Chen S."/>
            <person name="Shi Y."/>
            <person name="Ning Z."/>
            <person name="Chen S."/>
        </authorList>
    </citation>
    <scope>NUCLEOTIDE SEQUENCE [LARGE SCALE GENOMIC DNA]</scope>
    <source>
        <strain evidence="10">cv. PC099</strain>
    </source>
</reference>
<keyword evidence="10" id="KW-1185">Reference proteome</keyword>
<accession>A0AAD4P800</accession>
<keyword evidence="2" id="KW-0645">Protease</keyword>
<dbReference type="Pfam" id="PF00112">
    <property type="entry name" value="Peptidase_C1"/>
    <property type="match status" value="1"/>
</dbReference>